<dbReference type="GO" id="GO:0004803">
    <property type="term" value="F:transposase activity"/>
    <property type="evidence" value="ECO:0007669"/>
    <property type="project" value="InterPro"/>
</dbReference>
<dbReference type="GO" id="GO:0006313">
    <property type="term" value="P:DNA transposition"/>
    <property type="evidence" value="ECO:0007669"/>
    <property type="project" value="InterPro"/>
</dbReference>
<sequence length="92" mass="10734">MSNPRYPEEFRIQAVNQVTEKILPVADVAARLGVSTHSLYAWVKRYSKPQEERQQDDDQQAELRRLRAELKRVTEERNILKKAAAYFAKECG</sequence>
<dbReference type="InterPro" id="IPR009057">
    <property type="entry name" value="Homeodomain-like_sf"/>
</dbReference>
<protein>
    <submittedName>
        <fullName evidence="3">Transposase</fullName>
    </submittedName>
</protein>
<dbReference type="Pfam" id="PF01527">
    <property type="entry name" value="HTH_Tnp_1"/>
    <property type="match status" value="1"/>
</dbReference>
<reference evidence="3 4" key="1">
    <citation type="submission" date="2014-07" db="EMBL/GenBank/DDBJ databases">
        <title>Draft Genome Sequences of Environmental Pseudomonas syringae strains.</title>
        <authorList>
            <person name="Baltrus D.A."/>
            <person name="Berge O."/>
            <person name="Morris C."/>
        </authorList>
    </citation>
    <scope>NUCLEOTIDE SEQUENCE [LARGE SCALE GENOMIC DNA]</scope>
    <source>
        <strain evidence="3 4">CEB003</strain>
    </source>
</reference>
<keyword evidence="2" id="KW-0175">Coiled coil</keyword>
<organism evidence="3 4">
    <name type="scientific">Pseudomonas syringae</name>
    <dbReference type="NCBI Taxonomy" id="317"/>
    <lineage>
        <taxon>Bacteria</taxon>
        <taxon>Pseudomonadati</taxon>
        <taxon>Pseudomonadota</taxon>
        <taxon>Gammaproteobacteria</taxon>
        <taxon>Pseudomonadales</taxon>
        <taxon>Pseudomonadaceae</taxon>
        <taxon>Pseudomonas</taxon>
    </lineage>
</organism>
<dbReference type="EMBL" id="JPQT01000101">
    <property type="protein sequence ID" value="KFE51764.1"/>
    <property type="molecule type" value="Genomic_DNA"/>
</dbReference>
<evidence type="ECO:0000256" key="2">
    <source>
        <dbReference type="SAM" id="Coils"/>
    </source>
</evidence>
<evidence type="ECO:0000313" key="4">
    <source>
        <dbReference type="Proteomes" id="UP000028643"/>
    </source>
</evidence>
<gene>
    <name evidence="3" type="ORF">IV02_11330</name>
</gene>
<dbReference type="SUPFAM" id="SSF46689">
    <property type="entry name" value="Homeodomain-like"/>
    <property type="match status" value="1"/>
</dbReference>
<dbReference type="PANTHER" id="PTHR33215:SF13">
    <property type="entry name" value="PROTEIN DISTAL ANTENNA"/>
    <property type="match status" value="1"/>
</dbReference>
<comment type="similarity">
    <text evidence="1">Belongs to the transposase 8 family.</text>
</comment>
<name>A0A085V8K1_PSESX</name>
<dbReference type="PATRIC" id="fig|317.174.peg.2328"/>
<dbReference type="Proteomes" id="UP000028643">
    <property type="component" value="Unassembled WGS sequence"/>
</dbReference>
<dbReference type="AlphaFoldDB" id="A0A085V8K1"/>
<comment type="caution">
    <text evidence="3">The sequence shown here is derived from an EMBL/GenBank/DDBJ whole genome shotgun (WGS) entry which is preliminary data.</text>
</comment>
<dbReference type="PANTHER" id="PTHR33215">
    <property type="entry name" value="PROTEIN DISTAL ANTENNA"/>
    <property type="match status" value="1"/>
</dbReference>
<dbReference type="InterPro" id="IPR002514">
    <property type="entry name" value="Transposase_8"/>
</dbReference>
<evidence type="ECO:0000256" key="1">
    <source>
        <dbReference type="ARBA" id="ARBA00009964"/>
    </source>
</evidence>
<accession>A0A085V8K1</accession>
<evidence type="ECO:0000313" key="3">
    <source>
        <dbReference type="EMBL" id="KFE51764.1"/>
    </source>
</evidence>
<dbReference type="InterPro" id="IPR051839">
    <property type="entry name" value="RD_transcriptional_regulator"/>
</dbReference>
<proteinExistence type="inferred from homology"/>
<feature type="coiled-coil region" evidence="2">
    <location>
        <begin position="56"/>
        <end position="83"/>
    </location>
</feature>
<dbReference type="GO" id="GO:0003677">
    <property type="term" value="F:DNA binding"/>
    <property type="evidence" value="ECO:0007669"/>
    <property type="project" value="InterPro"/>
</dbReference>
<dbReference type="Gene3D" id="1.10.10.60">
    <property type="entry name" value="Homeodomain-like"/>
    <property type="match status" value="1"/>
</dbReference>